<feature type="region of interest" description="Disordered" evidence="1">
    <location>
        <begin position="89"/>
        <end position="110"/>
    </location>
</feature>
<accession>A0AA88DUS1</accession>
<gene>
    <name evidence="2" type="ORF">TIFTF001_030716</name>
</gene>
<keyword evidence="3" id="KW-1185">Reference proteome</keyword>
<evidence type="ECO:0000313" key="3">
    <source>
        <dbReference type="Proteomes" id="UP001187192"/>
    </source>
</evidence>
<proteinExistence type="predicted"/>
<reference evidence="2" key="1">
    <citation type="submission" date="2023-07" db="EMBL/GenBank/DDBJ databases">
        <title>draft genome sequence of fig (Ficus carica).</title>
        <authorList>
            <person name="Takahashi T."/>
            <person name="Nishimura K."/>
        </authorList>
    </citation>
    <scope>NUCLEOTIDE SEQUENCE</scope>
</reference>
<dbReference type="Proteomes" id="UP001187192">
    <property type="component" value="Unassembled WGS sequence"/>
</dbReference>
<protein>
    <submittedName>
        <fullName evidence="2">Uncharacterized protein</fullName>
    </submittedName>
</protein>
<feature type="region of interest" description="Disordered" evidence="1">
    <location>
        <begin position="30"/>
        <end position="61"/>
    </location>
</feature>
<sequence>MLPLVGHGRLCKQTKQVKTWSRHLLRKAMKLDDLRSKNPTRDRATRSPPSHPRRRSLGSKSRVWNCHTTDLRLKRSALPMGSQIEKRMRLPHQPRPLSERDSGQQDWALAPRLSPPPWTALIMTGREGNRMWRTNRTNCTWPNSRLPAISFSSARGPEASQSFPSLKTPCVVPLSIHNPF</sequence>
<evidence type="ECO:0000313" key="2">
    <source>
        <dbReference type="EMBL" id="GMN61636.1"/>
    </source>
</evidence>
<evidence type="ECO:0000256" key="1">
    <source>
        <dbReference type="SAM" id="MobiDB-lite"/>
    </source>
</evidence>
<name>A0AA88DUS1_FICCA</name>
<organism evidence="2 3">
    <name type="scientific">Ficus carica</name>
    <name type="common">Common fig</name>
    <dbReference type="NCBI Taxonomy" id="3494"/>
    <lineage>
        <taxon>Eukaryota</taxon>
        <taxon>Viridiplantae</taxon>
        <taxon>Streptophyta</taxon>
        <taxon>Embryophyta</taxon>
        <taxon>Tracheophyta</taxon>
        <taxon>Spermatophyta</taxon>
        <taxon>Magnoliopsida</taxon>
        <taxon>eudicotyledons</taxon>
        <taxon>Gunneridae</taxon>
        <taxon>Pentapetalae</taxon>
        <taxon>rosids</taxon>
        <taxon>fabids</taxon>
        <taxon>Rosales</taxon>
        <taxon>Moraceae</taxon>
        <taxon>Ficeae</taxon>
        <taxon>Ficus</taxon>
    </lineage>
</organism>
<dbReference type="AlphaFoldDB" id="A0AA88DUS1"/>
<comment type="caution">
    <text evidence="2">The sequence shown here is derived from an EMBL/GenBank/DDBJ whole genome shotgun (WGS) entry which is preliminary data.</text>
</comment>
<dbReference type="EMBL" id="BTGU01000115">
    <property type="protein sequence ID" value="GMN61636.1"/>
    <property type="molecule type" value="Genomic_DNA"/>
</dbReference>
<feature type="compositionally biased region" description="Basic and acidic residues" evidence="1">
    <location>
        <begin position="30"/>
        <end position="45"/>
    </location>
</feature>